<keyword evidence="2" id="KW-0489">Methyltransferase</keyword>
<dbReference type="CDD" id="cd02440">
    <property type="entry name" value="AdoMet_MTases"/>
    <property type="match status" value="1"/>
</dbReference>
<reference evidence="2" key="1">
    <citation type="journal article" date="2021" name="Sci. Rep.">
        <title>Diploid genomic architecture of Nitzschia inconspicua, an elite biomass production diatom.</title>
        <authorList>
            <person name="Oliver A."/>
            <person name="Podell S."/>
            <person name="Pinowska A."/>
            <person name="Traller J.C."/>
            <person name="Smith S.R."/>
            <person name="McClure R."/>
            <person name="Beliaev A."/>
            <person name="Bohutskyi P."/>
            <person name="Hill E.A."/>
            <person name="Rabines A."/>
            <person name="Zheng H."/>
            <person name="Allen L.Z."/>
            <person name="Kuo A."/>
            <person name="Grigoriev I.V."/>
            <person name="Allen A.E."/>
            <person name="Hazlebeck D."/>
            <person name="Allen E.E."/>
        </authorList>
    </citation>
    <scope>NUCLEOTIDE SEQUENCE</scope>
    <source>
        <strain evidence="2">Hildebrandi</strain>
    </source>
</reference>
<dbReference type="InterPro" id="IPR019410">
    <property type="entry name" value="Methyltransf_16"/>
</dbReference>
<proteinExistence type="predicted"/>
<keyword evidence="3" id="KW-1185">Reference proteome</keyword>
<evidence type="ECO:0000256" key="1">
    <source>
        <dbReference type="SAM" id="SignalP"/>
    </source>
</evidence>
<dbReference type="AlphaFoldDB" id="A0A9K3LLS6"/>
<reference evidence="2" key="2">
    <citation type="submission" date="2021-04" db="EMBL/GenBank/DDBJ databases">
        <authorList>
            <person name="Podell S."/>
        </authorList>
    </citation>
    <scope>NUCLEOTIDE SEQUENCE</scope>
    <source>
        <strain evidence="2">Hildebrandi</strain>
    </source>
</reference>
<protein>
    <submittedName>
        <fullName evidence="2">Lysine methyltransferase</fullName>
    </submittedName>
</protein>
<keyword evidence="2" id="KW-0808">Transferase</keyword>
<keyword evidence="1" id="KW-0732">Signal</keyword>
<dbReference type="GO" id="GO:0008168">
    <property type="term" value="F:methyltransferase activity"/>
    <property type="evidence" value="ECO:0007669"/>
    <property type="project" value="UniProtKB-KW"/>
</dbReference>
<dbReference type="GO" id="GO:0032259">
    <property type="term" value="P:methylation"/>
    <property type="evidence" value="ECO:0007669"/>
    <property type="project" value="UniProtKB-KW"/>
</dbReference>
<sequence length="296" mass="32900">MPMKTRVAWMLPFLAVFGRWIRLIRVMQQPQPGLSSSSKLSPIMARTRTVRGLPVHPVYLRQNNINQVSSTEKSSNGYTSSTSPYCLAVSSITDLPSSSNFLATQVWPSARVAARALEMHGPSLVAGSSKDTFTVCELGCGPGLPSLTAASTLQCQVISTDIDTLALELVAAAATEQNLGDFVTTRTYDLILAEWEKEWMNSVDLFVMSDVFESKAIAQGAAQLTQHIMDVGSSSTSKIWVFAQSDRAQREVYLRELQRLFPNDIRIPNDWTSFECFRSQERLWLCDLDETKVNYG</sequence>
<evidence type="ECO:0000313" key="2">
    <source>
        <dbReference type="EMBL" id="KAG7362791.1"/>
    </source>
</evidence>
<dbReference type="OrthoDB" id="46564at2759"/>
<feature type="signal peptide" evidence="1">
    <location>
        <begin position="1"/>
        <end position="18"/>
    </location>
</feature>
<name>A0A9K3LLS6_9STRA</name>
<comment type="caution">
    <text evidence="2">The sequence shown here is derived from an EMBL/GenBank/DDBJ whole genome shotgun (WGS) entry which is preliminary data.</text>
</comment>
<accession>A0A9K3LLS6</accession>
<dbReference type="Pfam" id="PF10294">
    <property type="entry name" value="Methyltransf_16"/>
    <property type="match status" value="1"/>
</dbReference>
<gene>
    <name evidence="2" type="ORF">IV203_026151</name>
</gene>
<dbReference type="Proteomes" id="UP000693970">
    <property type="component" value="Unassembled WGS sequence"/>
</dbReference>
<dbReference type="PANTHER" id="PTHR14614">
    <property type="entry name" value="HEPATOCELLULAR CARCINOMA-ASSOCIATED ANTIGEN"/>
    <property type="match status" value="1"/>
</dbReference>
<organism evidence="2 3">
    <name type="scientific">Nitzschia inconspicua</name>
    <dbReference type="NCBI Taxonomy" id="303405"/>
    <lineage>
        <taxon>Eukaryota</taxon>
        <taxon>Sar</taxon>
        <taxon>Stramenopiles</taxon>
        <taxon>Ochrophyta</taxon>
        <taxon>Bacillariophyta</taxon>
        <taxon>Bacillariophyceae</taxon>
        <taxon>Bacillariophycidae</taxon>
        <taxon>Bacillariales</taxon>
        <taxon>Bacillariaceae</taxon>
        <taxon>Nitzschia</taxon>
    </lineage>
</organism>
<feature type="chain" id="PRO_5039921135" evidence="1">
    <location>
        <begin position="19"/>
        <end position="296"/>
    </location>
</feature>
<evidence type="ECO:0000313" key="3">
    <source>
        <dbReference type="Proteomes" id="UP000693970"/>
    </source>
</evidence>
<dbReference type="EMBL" id="JAGRRH010000010">
    <property type="protein sequence ID" value="KAG7362791.1"/>
    <property type="molecule type" value="Genomic_DNA"/>
</dbReference>
<dbReference type="PANTHER" id="PTHR14614:SF163">
    <property type="entry name" value="METHYLTRANSFERASE SMALL DOMAIN-CONTAINING PROTEIN"/>
    <property type="match status" value="1"/>
</dbReference>